<evidence type="ECO:0000313" key="5">
    <source>
        <dbReference type="Proteomes" id="UP000245368"/>
    </source>
</evidence>
<protein>
    <recommendedName>
        <fullName evidence="3">Integrase SAM-like N-terminal domain-containing protein</fullName>
    </recommendedName>
</protein>
<feature type="region of interest" description="Disordered" evidence="2">
    <location>
        <begin position="1"/>
        <end position="21"/>
    </location>
</feature>
<dbReference type="EMBL" id="CP029494">
    <property type="protein sequence ID" value="AWN23969.1"/>
    <property type="molecule type" value="Genomic_DNA"/>
</dbReference>
<gene>
    <name evidence="4" type="ORF">DKM44_12635</name>
</gene>
<keyword evidence="5" id="KW-1185">Reference proteome</keyword>
<organism evidence="4 5">
    <name type="scientific">Deinococcus irradiatisoli</name>
    <dbReference type="NCBI Taxonomy" id="2202254"/>
    <lineage>
        <taxon>Bacteria</taxon>
        <taxon>Thermotogati</taxon>
        <taxon>Deinococcota</taxon>
        <taxon>Deinococci</taxon>
        <taxon>Deinococcales</taxon>
        <taxon>Deinococcaceae</taxon>
        <taxon>Deinococcus</taxon>
    </lineage>
</organism>
<feature type="domain" description="Integrase SAM-like N-terminal" evidence="3">
    <location>
        <begin position="47"/>
        <end position="88"/>
    </location>
</feature>
<feature type="region of interest" description="Disordered" evidence="2">
    <location>
        <begin position="87"/>
        <end position="108"/>
    </location>
</feature>
<proteinExistence type="predicted"/>
<dbReference type="RefSeq" id="WP_109827697.1">
    <property type="nucleotide sequence ID" value="NZ_CP029494.1"/>
</dbReference>
<accession>A0A2Z3JME9</accession>
<evidence type="ECO:0000313" key="4">
    <source>
        <dbReference type="EMBL" id="AWN23969.1"/>
    </source>
</evidence>
<dbReference type="KEGG" id="dez:DKM44_12635"/>
<sequence>MTIGENEDGSQKRRWVSGKTQTEVQEKLRALHSDLDRGMLADTERMTVAEFLKQWTDYKEREGLKPKTVQSYRDTVKRYITPHLGRAQVENSGHSASRNSSRPCTATARAPRWRPIPCGC</sequence>
<evidence type="ECO:0000259" key="3">
    <source>
        <dbReference type="Pfam" id="PF14659"/>
    </source>
</evidence>
<name>A0A2Z3JME9_9DEIO</name>
<feature type="compositionally biased region" description="Polar residues" evidence="2">
    <location>
        <begin position="89"/>
        <end position="104"/>
    </location>
</feature>
<dbReference type="OrthoDB" id="9785687at2"/>
<evidence type="ECO:0000256" key="1">
    <source>
        <dbReference type="ARBA" id="ARBA00023125"/>
    </source>
</evidence>
<dbReference type="Proteomes" id="UP000245368">
    <property type="component" value="Chromosome"/>
</dbReference>
<dbReference type="Gene3D" id="1.10.150.130">
    <property type="match status" value="1"/>
</dbReference>
<dbReference type="InterPro" id="IPR010998">
    <property type="entry name" value="Integrase_recombinase_N"/>
</dbReference>
<dbReference type="SUPFAM" id="SSF56349">
    <property type="entry name" value="DNA breaking-rejoining enzymes"/>
    <property type="match status" value="1"/>
</dbReference>
<dbReference type="InterPro" id="IPR011010">
    <property type="entry name" value="DNA_brk_join_enz"/>
</dbReference>
<dbReference type="Pfam" id="PF14659">
    <property type="entry name" value="Phage_int_SAM_3"/>
    <property type="match status" value="1"/>
</dbReference>
<dbReference type="GO" id="GO:0003677">
    <property type="term" value="F:DNA binding"/>
    <property type="evidence" value="ECO:0007669"/>
    <property type="project" value="UniProtKB-KW"/>
</dbReference>
<dbReference type="GO" id="GO:0015074">
    <property type="term" value="P:DNA integration"/>
    <property type="evidence" value="ECO:0007669"/>
    <property type="project" value="InterPro"/>
</dbReference>
<reference evidence="4 5" key="1">
    <citation type="submission" date="2018-05" db="EMBL/GenBank/DDBJ databases">
        <title>Complete Genome Sequence of Deinococcus sp. strain 17bor-2.</title>
        <authorList>
            <person name="Srinivasan S."/>
        </authorList>
    </citation>
    <scope>NUCLEOTIDE SEQUENCE [LARGE SCALE GENOMIC DNA]</scope>
    <source>
        <strain evidence="4 5">17bor-2</strain>
    </source>
</reference>
<dbReference type="AlphaFoldDB" id="A0A2Z3JME9"/>
<keyword evidence="1" id="KW-0238">DNA-binding</keyword>
<evidence type="ECO:0000256" key="2">
    <source>
        <dbReference type="SAM" id="MobiDB-lite"/>
    </source>
</evidence>
<dbReference type="InterPro" id="IPR004107">
    <property type="entry name" value="Integrase_SAM-like_N"/>
</dbReference>